<keyword evidence="2" id="KW-0479">Metal-binding</keyword>
<gene>
    <name evidence="7" type="ORF">FDP25_04310</name>
</gene>
<evidence type="ECO:0000256" key="4">
    <source>
        <dbReference type="ARBA" id="ARBA00023014"/>
    </source>
</evidence>
<dbReference type="InterPro" id="IPR017896">
    <property type="entry name" value="4Fe4S_Fe-S-bd"/>
</dbReference>
<keyword evidence="3" id="KW-0408">Iron</keyword>
<dbReference type="RefSeq" id="WP_154149268.1">
    <property type="nucleotide sequence ID" value="NZ_SZWE01000001.1"/>
</dbReference>
<dbReference type="Pfam" id="PF13187">
    <property type="entry name" value="Fer4_9"/>
    <property type="match status" value="1"/>
</dbReference>
<evidence type="ECO:0000313" key="7">
    <source>
        <dbReference type="EMBL" id="MRU14650.1"/>
    </source>
</evidence>
<evidence type="ECO:0000256" key="3">
    <source>
        <dbReference type="ARBA" id="ARBA00023004"/>
    </source>
</evidence>
<dbReference type="PROSITE" id="PS00198">
    <property type="entry name" value="4FE4S_FER_1"/>
    <property type="match status" value="2"/>
</dbReference>
<protein>
    <submittedName>
        <fullName evidence="7">4Fe-4S dicluster domain-containing protein</fullName>
    </submittedName>
</protein>
<feature type="domain" description="4Fe-4S ferredoxin-type" evidence="6">
    <location>
        <begin position="527"/>
        <end position="556"/>
    </location>
</feature>
<proteinExistence type="predicted"/>
<comment type="caution">
    <text evidence="7">The sequence shown here is derived from an EMBL/GenBank/DDBJ whole genome shotgun (WGS) entry which is preliminary data.</text>
</comment>
<feature type="region of interest" description="Disordered" evidence="5">
    <location>
        <begin position="629"/>
        <end position="653"/>
    </location>
</feature>
<dbReference type="Pfam" id="PF12838">
    <property type="entry name" value="Fer4_7"/>
    <property type="match status" value="1"/>
</dbReference>
<evidence type="ECO:0000256" key="1">
    <source>
        <dbReference type="ARBA" id="ARBA00022485"/>
    </source>
</evidence>
<dbReference type="PANTHER" id="PTHR43687:SF4">
    <property type="entry name" value="BLR5484 PROTEIN"/>
    <property type="match status" value="1"/>
</dbReference>
<feature type="domain" description="4Fe-4S ferredoxin-type" evidence="6">
    <location>
        <begin position="496"/>
        <end position="525"/>
    </location>
</feature>
<dbReference type="SUPFAM" id="SSF54862">
    <property type="entry name" value="4Fe-4S ferredoxins"/>
    <property type="match status" value="1"/>
</dbReference>
<feature type="domain" description="4Fe-4S ferredoxin-type" evidence="6">
    <location>
        <begin position="296"/>
        <end position="325"/>
    </location>
</feature>
<dbReference type="EMBL" id="SZWE01000001">
    <property type="protein sequence ID" value="MRU14650.1"/>
    <property type="molecule type" value="Genomic_DNA"/>
</dbReference>
<name>A0A844CVE8_9RHOB</name>
<dbReference type="OrthoDB" id="9800445at2"/>
<reference evidence="7 8" key="1">
    <citation type="submission" date="2019-05" db="EMBL/GenBank/DDBJ databases">
        <title>Roseovarius bejariae sp. nov., a moderately halophylic bacterium isolated from a saline soil in Rambla Salada (Murcia).</title>
        <authorList>
            <person name="Castro D.J."/>
            <person name="Gomez-Altuve A."/>
            <person name="Reina J.C."/>
            <person name="Rodriguez M."/>
            <person name="Sampedro I."/>
            <person name="Llamas I."/>
            <person name="Martinez-Checa F."/>
        </authorList>
    </citation>
    <scope>NUCLEOTIDE SEQUENCE [LARGE SCALE GENOMIC DNA]</scope>
    <source>
        <strain evidence="7 8">A21</strain>
    </source>
</reference>
<sequence length="653" mass="69788">MAKRLILCNCSGTQKLDSEAIEQAVGLPCSQVHSALCTGQIDRAIEEIGQGDSIICCQQEQRIFEEIAVESEGKTPAFTDLRDRAGWSDDPRPKLPKMAALLAEATLNAPPEKTVDVISEGLCLIIGGSDVALDAAEKLAPILGVTVLLTDDIPPPESRDFDAIRGDLKRAEGALGQFRLRIDRLQQVDPTGRGPLTWTEARDGGQTECDVILDLTGETPLFPAPQKREGYLRADPGSLPAVADAVLQASQLIGTFEKPLYVATEPLLCAHSRAEKTGCTKCLDLCPTGAISPDGDHVTIDPMICAGCGACSARCPSGAITYDAPAPDMIFRRIHTLASAYRKAGGEAPRLLVHDTGFGREMISLAARHGRGLPADVIPLEVPALSGFGHAEILAALASGFADVTLLLAPTTERDALDQEVPLAQAMSEDSKVVVLDVAEPDALCDALYGAKDAPQPCEAPILPMGSRRQVARLSAKALHQDDTTALPLPENAPYGAVLVNADACTLCLSCVSLCPSGALVDNPDMPQLRFQEDACLQCGLCANVCPEDAISYEPRMNLADEALTQVVLHEEEPFACIECGSLFGVKSTVENITEKLAGKHSMFANDNAARMIQMCDNCRVKAQFHSQDNPFAGGERPQTRTTDDYFSKRRDH</sequence>
<dbReference type="PANTHER" id="PTHR43687">
    <property type="entry name" value="ADENYLYLSULFATE REDUCTASE, BETA SUBUNIT"/>
    <property type="match status" value="1"/>
</dbReference>
<organism evidence="7 8">
    <name type="scientific">Roseovarius bejariae</name>
    <dbReference type="NCBI Taxonomy" id="2576383"/>
    <lineage>
        <taxon>Bacteria</taxon>
        <taxon>Pseudomonadati</taxon>
        <taxon>Pseudomonadota</taxon>
        <taxon>Alphaproteobacteria</taxon>
        <taxon>Rhodobacterales</taxon>
        <taxon>Roseobacteraceae</taxon>
        <taxon>Roseovarius</taxon>
    </lineage>
</organism>
<evidence type="ECO:0000256" key="2">
    <source>
        <dbReference type="ARBA" id="ARBA00022723"/>
    </source>
</evidence>
<dbReference type="GO" id="GO:0051539">
    <property type="term" value="F:4 iron, 4 sulfur cluster binding"/>
    <property type="evidence" value="ECO:0007669"/>
    <property type="project" value="UniProtKB-KW"/>
</dbReference>
<dbReference type="InterPro" id="IPR017900">
    <property type="entry name" value="4Fe4S_Fe_S_CS"/>
</dbReference>
<dbReference type="InterPro" id="IPR050572">
    <property type="entry name" value="Fe-S_Ferredoxin"/>
</dbReference>
<evidence type="ECO:0000256" key="5">
    <source>
        <dbReference type="SAM" id="MobiDB-lite"/>
    </source>
</evidence>
<dbReference type="Proteomes" id="UP000564704">
    <property type="component" value="Unassembled WGS sequence"/>
</dbReference>
<dbReference type="PROSITE" id="PS51379">
    <property type="entry name" value="4FE4S_FER_2"/>
    <property type="match status" value="3"/>
</dbReference>
<dbReference type="AlphaFoldDB" id="A0A844CVE8"/>
<accession>A0A844CVE8</accession>
<dbReference type="GO" id="GO:0046872">
    <property type="term" value="F:metal ion binding"/>
    <property type="evidence" value="ECO:0007669"/>
    <property type="project" value="UniProtKB-KW"/>
</dbReference>
<keyword evidence="1" id="KW-0004">4Fe-4S</keyword>
<feature type="compositionally biased region" description="Basic and acidic residues" evidence="5">
    <location>
        <begin position="638"/>
        <end position="653"/>
    </location>
</feature>
<dbReference type="Gene3D" id="3.30.70.20">
    <property type="match status" value="2"/>
</dbReference>
<evidence type="ECO:0000313" key="8">
    <source>
        <dbReference type="Proteomes" id="UP000564704"/>
    </source>
</evidence>
<keyword evidence="8" id="KW-1185">Reference proteome</keyword>
<keyword evidence="4" id="KW-0411">Iron-sulfur</keyword>
<evidence type="ECO:0000259" key="6">
    <source>
        <dbReference type="PROSITE" id="PS51379"/>
    </source>
</evidence>